<dbReference type="SUPFAM" id="SSF50952">
    <property type="entry name" value="Soluble quinoprotein glucose dehydrogenase"/>
    <property type="match status" value="1"/>
</dbReference>
<name>A0A840TXU5_9BACT</name>
<dbReference type="RefSeq" id="WP_184177481.1">
    <property type="nucleotide sequence ID" value="NZ_JACHGF010000009.1"/>
</dbReference>
<dbReference type="Gene3D" id="1.25.10.10">
    <property type="entry name" value="Leucine-rich Repeat Variant"/>
    <property type="match status" value="2"/>
</dbReference>
<evidence type="ECO:0000256" key="4">
    <source>
        <dbReference type="PROSITE-ProRule" id="PRU00433"/>
    </source>
</evidence>
<keyword evidence="8" id="KW-1185">Reference proteome</keyword>
<dbReference type="NCBIfam" id="TIGR02604">
    <property type="entry name" value="Piru_Ver_Nterm"/>
    <property type="match status" value="1"/>
</dbReference>
<dbReference type="InterPro" id="IPR055557">
    <property type="entry name" value="DUF7133"/>
</dbReference>
<evidence type="ECO:0000256" key="3">
    <source>
        <dbReference type="ARBA" id="ARBA00023004"/>
    </source>
</evidence>
<dbReference type="InterPro" id="IPR013428">
    <property type="entry name" value="Membrane-bound_put_N"/>
</dbReference>
<dbReference type="SUPFAM" id="SSF46626">
    <property type="entry name" value="Cytochrome c"/>
    <property type="match status" value="1"/>
</dbReference>
<evidence type="ECO:0000259" key="6">
    <source>
        <dbReference type="PROSITE" id="PS51007"/>
    </source>
</evidence>
<dbReference type="Gene3D" id="1.10.760.10">
    <property type="entry name" value="Cytochrome c-like domain"/>
    <property type="match status" value="1"/>
</dbReference>
<dbReference type="InterPro" id="IPR011989">
    <property type="entry name" value="ARM-like"/>
</dbReference>
<organism evidence="7 8">
    <name type="scientific">Rhabdobacter roseus</name>
    <dbReference type="NCBI Taxonomy" id="1655419"/>
    <lineage>
        <taxon>Bacteria</taxon>
        <taxon>Pseudomonadati</taxon>
        <taxon>Bacteroidota</taxon>
        <taxon>Cytophagia</taxon>
        <taxon>Cytophagales</taxon>
        <taxon>Cytophagaceae</taxon>
        <taxon>Rhabdobacter</taxon>
    </lineage>
</organism>
<evidence type="ECO:0000256" key="2">
    <source>
        <dbReference type="ARBA" id="ARBA00022723"/>
    </source>
</evidence>
<dbReference type="Gene3D" id="2.120.10.30">
    <property type="entry name" value="TolB, C-terminal domain"/>
    <property type="match status" value="1"/>
</dbReference>
<dbReference type="InterPro" id="IPR016024">
    <property type="entry name" value="ARM-type_fold"/>
</dbReference>
<evidence type="ECO:0000313" key="7">
    <source>
        <dbReference type="EMBL" id="MBB5286397.1"/>
    </source>
</evidence>
<keyword evidence="3 4" id="KW-0408">Iron</keyword>
<dbReference type="Pfam" id="PF23500">
    <property type="entry name" value="DUF7133"/>
    <property type="match status" value="1"/>
</dbReference>
<evidence type="ECO:0000256" key="1">
    <source>
        <dbReference type="ARBA" id="ARBA00022617"/>
    </source>
</evidence>
<dbReference type="SUPFAM" id="SSF48371">
    <property type="entry name" value="ARM repeat"/>
    <property type="match status" value="1"/>
</dbReference>
<feature type="signal peptide" evidence="5">
    <location>
        <begin position="1"/>
        <end position="20"/>
    </location>
</feature>
<keyword evidence="1 4" id="KW-0349">Heme</keyword>
<feature type="domain" description="Cytochrome c" evidence="6">
    <location>
        <begin position="893"/>
        <end position="1025"/>
    </location>
</feature>
<dbReference type="InterPro" id="IPR013427">
    <property type="entry name" value="Haem-bd_dom_put"/>
</dbReference>
<accession>A0A840TXU5</accession>
<dbReference type="InterPro" id="IPR036909">
    <property type="entry name" value="Cyt_c-like_dom_sf"/>
</dbReference>
<dbReference type="EMBL" id="JACHGF010000009">
    <property type="protein sequence ID" value="MBB5286397.1"/>
    <property type="molecule type" value="Genomic_DNA"/>
</dbReference>
<proteinExistence type="predicted"/>
<dbReference type="Pfam" id="PF13646">
    <property type="entry name" value="HEAT_2"/>
    <property type="match status" value="1"/>
</dbReference>
<reference evidence="7 8" key="1">
    <citation type="submission" date="2020-08" db="EMBL/GenBank/DDBJ databases">
        <title>Genomic Encyclopedia of Type Strains, Phase IV (KMG-IV): sequencing the most valuable type-strain genomes for metagenomic binning, comparative biology and taxonomic classification.</title>
        <authorList>
            <person name="Goeker M."/>
        </authorList>
    </citation>
    <scope>NUCLEOTIDE SEQUENCE [LARGE SCALE GENOMIC DNA]</scope>
    <source>
        <strain evidence="7 8">DSM 105074</strain>
    </source>
</reference>
<evidence type="ECO:0000313" key="8">
    <source>
        <dbReference type="Proteomes" id="UP000557307"/>
    </source>
</evidence>
<dbReference type="GO" id="GO:0046872">
    <property type="term" value="F:metal ion binding"/>
    <property type="evidence" value="ECO:0007669"/>
    <property type="project" value="UniProtKB-KW"/>
</dbReference>
<dbReference type="PANTHER" id="PTHR33546">
    <property type="entry name" value="LARGE, MULTIFUNCTIONAL SECRETED PROTEIN-RELATED"/>
    <property type="match status" value="1"/>
</dbReference>
<dbReference type="PROSITE" id="PS51257">
    <property type="entry name" value="PROKAR_LIPOPROTEIN"/>
    <property type="match status" value="1"/>
</dbReference>
<dbReference type="InterPro" id="IPR009056">
    <property type="entry name" value="Cyt_c-like_dom"/>
</dbReference>
<dbReference type="PANTHER" id="PTHR33546:SF1">
    <property type="entry name" value="LARGE, MULTIFUNCTIONAL SECRETED PROTEIN"/>
    <property type="match status" value="1"/>
</dbReference>
<dbReference type="GO" id="GO:0020037">
    <property type="term" value="F:heme binding"/>
    <property type="evidence" value="ECO:0007669"/>
    <property type="project" value="InterPro"/>
</dbReference>
<dbReference type="InterPro" id="IPR011042">
    <property type="entry name" value="6-blade_b-propeller_TolB-like"/>
</dbReference>
<evidence type="ECO:0000256" key="5">
    <source>
        <dbReference type="SAM" id="SignalP"/>
    </source>
</evidence>
<protein>
    <submittedName>
        <fullName evidence="7">Putative membrane-bound dehydrogenase-like protein</fullName>
    </submittedName>
</protein>
<dbReference type="Pfam" id="PF00034">
    <property type="entry name" value="Cytochrom_C"/>
    <property type="match status" value="1"/>
</dbReference>
<dbReference type="Proteomes" id="UP000557307">
    <property type="component" value="Unassembled WGS sequence"/>
</dbReference>
<dbReference type="NCBIfam" id="TIGR02603">
    <property type="entry name" value="CxxCH_TIGR02603"/>
    <property type="match status" value="1"/>
</dbReference>
<dbReference type="InterPro" id="IPR011041">
    <property type="entry name" value="Quinoprot_gluc/sorb_DH_b-prop"/>
</dbReference>
<keyword evidence="2 4" id="KW-0479">Metal-binding</keyword>
<dbReference type="GO" id="GO:0009055">
    <property type="term" value="F:electron transfer activity"/>
    <property type="evidence" value="ECO:0007669"/>
    <property type="project" value="InterPro"/>
</dbReference>
<feature type="chain" id="PRO_5032289705" evidence="5">
    <location>
        <begin position="21"/>
        <end position="1025"/>
    </location>
</feature>
<dbReference type="PROSITE" id="PS51007">
    <property type="entry name" value="CYTC"/>
    <property type="match status" value="1"/>
</dbReference>
<gene>
    <name evidence="7" type="ORF">HNQ92_004557</name>
</gene>
<comment type="caution">
    <text evidence="7">The sequence shown here is derived from an EMBL/GenBank/DDBJ whole genome shotgun (WGS) entry which is preliminary data.</text>
</comment>
<keyword evidence="5" id="KW-0732">Signal</keyword>
<dbReference type="AlphaFoldDB" id="A0A840TXU5"/>
<sequence length="1025" mass="112905">MTSKALKLAVLIGLQLGVLACLTARKNSTTTSPLDQVAGNEGVARYMKTFEGRGALADDSEPTAPAEALAKFRYPDDLALDLVLAEPAVRQPVEVSFDHRGRLWVVQYHQYPYPQGLKVVSMDNHLRAKFDKVPAPPPGATKGADKITIFEDTNGDGTFDKTTDAITGLNIATSVILGRNKVWVLNPPYLLAYPDPNGDGLPDGQPEVHLEGFGLEDTHAVANSLRWGPDGWLYGAQGSTTTATIQSAVSKNVHFLGQAIWRYHPDSRVFEIFAEGGGNTFYIEIDDKGRLYSGDNGLSRGQYYKQGGYYTKNIDKHGPHTNPYALGILPNMALEGDRKRFTHAWVKYQGGTLPARYQDAMLALNPLHSYLQLTRLQPTGSTFSTLDEARILETTDHWFRPVDLKVGPDGAVYLADWYDSRLTHIDPRDTWHKASGRIYRLRARDGQPAPKFDLSTYSSEQLVALLGHPNKWFRQQALVQLGNRKDKSLVASLQSTLRADTSQLALEALWALHLSGGFDDATATVALAHANPYVRMWAVRLLGDAHQVPPALSTQLTQLATTEPHPEVRSQLAATAKRLPGPDALPLLKNLIKYHDDAADRDIPLQLWWALEAKAESDREAVLALFEDPTFWERKVVSGTILERLMQRYLMAGGPANVASCTRLLTLAPSAGYAKVLLAGLQKGLRGAEATALPAELLQALRPYQAELREESLALALRQAQPDALPQALALIADSTTEERERLSYVRILGEINQPAAVPTLLSVVESTHSTAPLRQAALRALQRYEATDIGLRVLAAYPDKLRVDQDVQAAALALFASRTTWARQLVQQLESTPPPMSRDEVPTSTIRQLQLLNDPTLHEAIQRLWPQARLATSAEKTERIAQIGTLIQAGTGDAQAGQTVFTNRCGSCHRLFDQGGTIGPDLTGYDRSNLNYLLFNTIDPSADIREGYVNYLITTQDGRTLFGKMKARTGTSLTLEPLGGEEMTLPASQIKSMQAQETSLMPERLLDGLSDQQIRDLFSYIMKR</sequence>